<dbReference type="InterPro" id="IPR024079">
    <property type="entry name" value="MetalloPept_cat_dom_sf"/>
</dbReference>
<evidence type="ECO:0000313" key="4">
    <source>
        <dbReference type="Proteomes" id="UP000735302"/>
    </source>
</evidence>
<dbReference type="EMBL" id="BLXT01005798">
    <property type="protein sequence ID" value="GFO26260.1"/>
    <property type="molecule type" value="Genomic_DNA"/>
</dbReference>
<dbReference type="Proteomes" id="UP000735302">
    <property type="component" value="Unassembled WGS sequence"/>
</dbReference>
<dbReference type="GO" id="GO:0016485">
    <property type="term" value="P:protein processing"/>
    <property type="evidence" value="ECO:0007669"/>
    <property type="project" value="TreeGrafter"/>
</dbReference>
<dbReference type="PANTHER" id="PTHR11733:SF167">
    <property type="entry name" value="FI17812P1-RELATED"/>
    <property type="match status" value="1"/>
</dbReference>
<organism evidence="3 4">
    <name type="scientific">Plakobranchus ocellatus</name>
    <dbReference type="NCBI Taxonomy" id="259542"/>
    <lineage>
        <taxon>Eukaryota</taxon>
        <taxon>Metazoa</taxon>
        <taxon>Spiralia</taxon>
        <taxon>Lophotrochozoa</taxon>
        <taxon>Mollusca</taxon>
        <taxon>Gastropoda</taxon>
        <taxon>Heterobranchia</taxon>
        <taxon>Euthyneura</taxon>
        <taxon>Panpulmonata</taxon>
        <taxon>Sacoglossa</taxon>
        <taxon>Placobranchoidea</taxon>
        <taxon>Plakobranchidae</taxon>
        <taxon>Plakobranchus</taxon>
    </lineage>
</organism>
<dbReference type="Gene3D" id="3.40.390.10">
    <property type="entry name" value="Collagenase (Catalytic Domain)"/>
    <property type="match status" value="1"/>
</dbReference>
<keyword evidence="2" id="KW-1133">Transmembrane helix</keyword>
<feature type="transmembrane region" description="Helical" evidence="2">
    <location>
        <begin position="17"/>
        <end position="37"/>
    </location>
</feature>
<dbReference type="InterPro" id="IPR000718">
    <property type="entry name" value="Peptidase_M13"/>
</dbReference>
<keyword evidence="4" id="KW-1185">Reference proteome</keyword>
<evidence type="ECO:0000313" key="3">
    <source>
        <dbReference type="EMBL" id="GFO26260.1"/>
    </source>
</evidence>
<dbReference type="AlphaFoldDB" id="A0AAV4C0S7"/>
<dbReference type="SUPFAM" id="SSF55486">
    <property type="entry name" value="Metalloproteases ('zincins'), catalytic domain"/>
    <property type="match status" value="1"/>
</dbReference>
<comment type="caution">
    <text evidence="3">The sequence shown here is derived from an EMBL/GenBank/DDBJ whole genome shotgun (WGS) entry which is preliminary data.</text>
</comment>
<gene>
    <name evidence="3" type="ORF">PoB_005276500</name>
</gene>
<feature type="region of interest" description="Disordered" evidence="1">
    <location>
        <begin position="48"/>
        <end position="70"/>
    </location>
</feature>
<accession>A0AAV4C0S7</accession>
<sequence length="157" mass="17835">MLMCSEKRSSYLGRKGLIFFTFSFVCAAAVVLSLFLVKNLKHKERDVERPAISRKEAKTSEKRAVEPSQPEGEICNTTDCIKIAASVADNMNPEADPCIDFAEFACGNFYKTATFNEGESKTGPFYTLQRKVNEIVKGQWTIFLSVPITRWFWREVD</sequence>
<reference evidence="3 4" key="1">
    <citation type="journal article" date="2021" name="Elife">
        <title>Chloroplast acquisition without the gene transfer in kleptoplastic sea slugs, Plakobranchus ocellatus.</title>
        <authorList>
            <person name="Maeda T."/>
            <person name="Takahashi S."/>
            <person name="Yoshida T."/>
            <person name="Shimamura S."/>
            <person name="Takaki Y."/>
            <person name="Nagai Y."/>
            <person name="Toyoda A."/>
            <person name="Suzuki Y."/>
            <person name="Arimoto A."/>
            <person name="Ishii H."/>
            <person name="Satoh N."/>
            <person name="Nishiyama T."/>
            <person name="Hasebe M."/>
            <person name="Maruyama T."/>
            <person name="Minagawa J."/>
            <person name="Obokata J."/>
            <person name="Shigenobu S."/>
        </authorList>
    </citation>
    <scope>NUCLEOTIDE SEQUENCE [LARGE SCALE GENOMIC DNA]</scope>
</reference>
<dbReference type="GO" id="GO:0005886">
    <property type="term" value="C:plasma membrane"/>
    <property type="evidence" value="ECO:0007669"/>
    <property type="project" value="TreeGrafter"/>
</dbReference>
<keyword evidence="2" id="KW-0472">Membrane</keyword>
<dbReference type="InterPro" id="IPR042089">
    <property type="entry name" value="Peptidase_M13_dom_2"/>
</dbReference>
<dbReference type="PANTHER" id="PTHR11733">
    <property type="entry name" value="ZINC METALLOPROTEASE FAMILY M13 NEPRILYSIN-RELATED"/>
    <property type="match status" value="1"/>
</dbReference>
<proteinExistence type="predicted"/>
<keyword evidence="2" id="KW-0812">Transmembrane</keyword>
<dbReference type="PROSITE" id="PS51885">
    <property type="entry name" value="NEPRILYSIN"/>
    <property type="match status" value="1"/>
</dbReference>
<dbReference type="Gene3D" id="1.10.1380.10">
    <property type="entry name" value="Neutral endopeptidase , domain2"/>
    <property type="match status" value="1"/>
</dbReference>
<evidence type="ECO:0000256" key="2">
    <source>
        <dbReference type="SAM" id="Phobius"/>
    </source>
</evidence>
<evidence type="ECO:0000256" key="1">
    <source>
        <dbReference type="SAM" id="MobiDB-lite"/>
    </source>
</evidence>
<dbReference type="GO" id="GO:0004222">
    <property type="term" value="F:metalloendopeptidase activity"/>
    <property type="evidence" value="ECO:0007669"/>
    <property type="project" value="InterPro"/>
</dbReference>
<protein>
    <submittedName>
        <fullName evidence="3">Endothelin-converting enzyme 1</fullName>
    </submittedName>
</protein>
<feature type="compositionally biased region" description="Basic and acidic residues" evidence="1">
    <location>
        <begin position="48"/>
        <end position="65"/>
    </location>
</feature>
<name>A0AAV4C0S7_9GAST</name>